<dbReference type="AlphaFoldDB" id="A0A9X0AAL4"/>
<name>A0A9X0AAL4_9CNID</name>
<reference evidence="1" key="1">
    <citation type="submission" date="2023-01" db="EMBL/GenBank/DDBJ databases">
        <title>Genome assembly of the deep-sea coral Lophelia pertusa.</title>
        <authorList>
            <person name="Herrera S."/>
            <person name="Cordes E."/>
        </authorList>
    </citation>
    <scope>NUCLEOTIDE SEQUENCE</scope>
    <source>
        <strain evidence="1">USNM1676648</strain>
        <tissue evidence="1">Polyp</tissue>
    </source>
</reference>
<evidence type="ECO:0000313" key="2">
    <source>
        <dbReference type="Proteomes" id="UP001163046"/>
    </source>
</evidence>
<protein>
    <submittedName>
        <fullName evidence="1">Uncharacterized protein</fullName>
    </submittedName>
</protein>
<sequence>MLKPNFSEEGSNAFRYEKEVYQLFVRYAREVASGRRSCGEGKLELCHILEFVTSASEEPVLGFGINPSVEFVLPIITSVEDSTVQEANVQDSTVQEEEPMVRDK</sequence>
<proteinExistence type="predicted"/>
<evidence type="ECO:0000313" key="1">
    <source>
        <dbReference type="EMBL" id="KAJ7394554.1"/>
    </source>
</evidence>
<keyword evidence="2" id="KW-1185">Reference proteome</keyword>
<accession>A0A9X0AAL4</accession>
<dbReference type="Proteomes" id="UP001163046">
    <property type="component" value="Unassembled WGS sequence"/>
</dbReference>
<dbReference type="EMBL" id="MU825396">
    <property type="protein sequence ID" value="KAJ7394554.1"/>
    <property type="molecule type" value="Genomic_DNA"/>
</dbReference>
<organism evidence="1 2">
    <name type="scientific">Desmophyllum pertusum</name>
    <dbReference type="NCBI Taxonomy" id="174260"/>
    <lineage>
        <taxon>Eukaryota</taxon>
        <taxon>Metazoa</taxon>
        <taxon>Cnidaria</taxon>
        <taxon>Anthozoa</taxon>
        <taxon>Hexacorallia</taxon>
        <taxon>Scleractinia</taxon>
        <taxon>Caryophylliina</taxon>
        <taxon>Caryophylliidae</taxon>
        <taxon>Desmophyllum</taxon>
    </lineage>
</organism>
<gene>
    <name evidence="1" type="ORF">OS493_000370</name>
</gene>
<dbReference type="OrthoDB" id="5977147at2759"/>
<comment type="caution">
    <text evidence="1">The sequence shown here is derived from an EMBL/GenBank/DDBJ whole genome shotgun (WGS) entry which is preliminary data.</text>
</comment>